<dbReference type="OrthoDB" id="9975421at2759"/>
<comment type="caution">
    <text evidence="2">The sequence shown here is derived from an EMBL/GenBank/DDBJ whole genome shotgun (WGS) entry which is preliminary data.</text>
</comment>
<evidence type="ECO:0000313" key="3">
    <source>
        <dbReference type="Proteomes" id="UP000549394"/>
    </source>
</evidence>
<sequence>MEAAQERVKNAVTSMIRDLDRDYFRKMQVKMYEDSANCCRNESLSMEDTQRCIERCTVSVQQAQHFMESELAQLQNRLQRCAMDCQDKARDEISKNSSSSGSRYKYDVEGCMVKCADSHLELIPNIKKRVKEFVNQGSS</sequence>
<protein>
    <submittedName>
        <fullName evidence="2">DgyrCDS5513</fullName>
    </submittedName>
</protein>
<reference evidence="2 3" key="1">
    <citation type="submission" date="2020-08" db="EMBL/GenBank/DDBJ databases">
        <authorList>
            <person name="Hejnol A."/>
        </authorList>
    </citation>
    <scope>NUCLEOTIDE SEQUENCE [LARGE SCALE GENOMIC DNA]</scope>
</reference>
<proteinExistence type="inferred from homology"/>
<dbReference type="Pfam" id="PF05811">
    <property type="entry name" value="DUF842"/>
    <property type="match status" value="1"/>
</dbReference>
<dbReference type="GO" id="GO:0005737">
    <property type="term" value="C:cytoplasm"/>
    <property type="evidence" value="ECO:0007669"/>
    <property type="project" value="TreeGrafter"/>
</dbReference>
<gene>
    <name evidence="2" type="ORF">DGYR_LOCUS5246</name>
</gene>
<keyword evidence="3" id="KW-1185">Reference proteome</keyword>
<comment type="similarity">
    <text evidence="1">Belongs to the FAM136 family.</text>
</comment>
<dbReference type="Proteomes" id="UP000549394">
    <property type="component" value="Unassembled WGS sequence"/>
</dbReference>
<dbReference type="PANTHER" id="PTHR21096">
    <property type="entry name" value="PROTEIN FAM136A"/>
    <property type="match status" value="1"/>
</dbReference>
<dbReference type="InterPro" id="IPR008560">
    <property type="entry name" value="DUF842_euk"/>
</dbReference>
<dbReference type="PANTHER" id="PTHR21096:SF0">
    <property type="entry name" value="PROTEIN FAM136A"/>
    <property type="match status" value="1"/>
</dbReference>
<accession>A0A7I8VLQ5</accession>
<dbReference type="AlphaFoldDB" id="A0A7I8VLQ5"/>
<evidence type="ECO:0000313" key="2">
    <source>
        <dbReference type="EMBL" id="CAD5116642.1"/>
    </source>
</evidence>
<dbReference type="EMBL" id="CAJFCJ010000006">
    <property type="protein sequence ID" value="CAD5116642.1"/>
    <property type="molecule type" value="Genomic_DNA"/>
</dbReference>
<name>A0A7I8VLQ5_9ANNE</name>
<evidence type="ECO:0000256" key="1">
    <source>
        <dbReference type="ARBA" id="ARBA00009952"/>
    </source>
</evidence>
<organism evidence="2 3">
    <name type="scientific">Dimorphilus gyrociliatus</name>
    <dbReference type="NCBI Taxonomy" id="2664684"/>
    <lineage>
        <taxon>Eukaryota</taxon>
        <taxon>Metazoa</taxon>
        <taxon>Spiralia</taxon>
        <taxon>Lophotrochozoa</taxon>
        <taxon>Annelida</taxon>
        <taxon>Polychaeta</taxon>
        <taxon>Polychaeta incertae sedis</taxon>
        <taxon>Dinophilidae</taxon>
        <taxon>Dimorphilus</taxon>
    </lineage>
</organism>